<name>A0A815H0M9_ADIRI</name>
<comment type="caution">
    <text evidence="3">The sequence shown here is derived from an EMBL/GenBank/DDBJ whole genome shotgun (WGS) entry which is preliminary data.</text>
</comment>
<evidence type="ECO:0000313" key="4">
    <source>
        <dbReference type="Proteomes" id="UP000663828"/>
    </source>
</evidence>
<reference evidence="3" key="1">
    <citation type="submission" date="2021-02" db="EMBL/GenBank/DDBJ databases">
        <authorList>
            <person name="Nowell W R."/>
        </authorList>
    </citation>
    <scope>NUCLEOTIDE SEQUENCE</scope>
</reference>
<organism evidence="3 5">
    <name type="scientific">Adineta ricciae</name>
    <name type="common">Rotifer</name>
    <dbReference type="NCBI Taxonomy" id="249248"/>
    <lineage>
        <taxon>Eukaryota</taxon>
        <taxon>Metazoa</taxon>
        <taxon>Spiralia</taxon>
        <taxon>Gnathifera</taxon>
        <taxon>Rotifera</taxon>
        <taxon>Eurotatoria</taxon>
        <taxon>Bdelloidea</taxon>
        <taxon>Adinetida</taxon>
        <taxon>Adinetidae</taxon>
        <taxon>Adineta</taxon>
    </lineage>
</organism>
<evidence type="ECO:0000313" key="2">
    <source>
        <dbReference type="EMBL" id="CAF1274991.1"/>
    </source>
</evidence>
<dbReference type="EMBL" id="CAJNOR010002300">
    <property type="protein sequence ID" value="CAF1274991.1"/>
    <property type="molecule type" value="Genomic_DNA"/>
</dbReference>
<sequence length="79" mass="8797">MHRIILIVALVLVMQGVFLIHGGPVSTHGVIGHEEWNTTVHPDSMGQEIGKRMECSCNTRCRNYCADLPLDYPCSTQCL</sequence>
<dbReference type="EMBL" id="CAJNOJ010000260">
    <property type="protein sequence ID" value="CAF1347758.1"/>
    <property type="molecule type" value="Genomic_DNA"/>
</dbReference>
<dbReference type="Proteomes" id="UP000663852">
    <property type="component" value="Unassembled WGS sequence"/>
</dbReference>
<dbReference type="AlphaFoldDB" id="A0A815H0M9"/>
<proteinExistence type="predicted"/>
<evidence type="ECO:0000313" key="3">
    <source>
        <dbReference type="EMBL" id="CAF1347758.1"/>
    </source>
</evidence>
<accession>A0A815H0M9</accession>
<keyword evidence="4" id="KW-1185">Reference proteome</keyword>
<feature type="signal peptide" evidence="1">
    <location>
        <begin position="1"/>
        <end position="22"/>
    </location>
</feature>
<feature type="chain" id="PRO_5036411656" evidence="1">
    <location>
        <begin position="23"/>
        <end position="79"/>
    </location>
</feature>
<keyword evidence="1" id="KW-0732">Signal</keyword>
<evidence type="ECO:0000313" key="5">
    <source>
        <dbReference type="Proteomes" id="UP000663852"/>
    </source>
</evidence>
<dbReference type="Proteomes" id="UP000663828">
    <property type="component" value="Unassembled WGS sequence"/>
</dbReference>
<gene>
    <name evidence="3" type="ORF">EDS130_LOCUS33099</name>
    <name evidence="2" type="ORF">XAT740_LOCUS27505</name>
</gene>
<evidence type="ECO:0000256" key="1">
    <source>
        <dbReference type="SAM" id="SignalP"/>
    </source>
</evidence>
<protein>
    <submittedName>
        <fullName evidence="3">Uncharacterized protein</fullName>
    </submittedName>
</protein>